<dbReference type="AlphaFoldDB" id="A0A2S5A9M4"/>
<evidence type="ECO:0000313" key="2">
    <source>
        <dbReference type="Proteomes" id="UP000236893"/>
    </source>
</evidence>
<protein>
    <recommendedName>
        <fullName evidence="3">Hyaluronidase</fullName>
    </recommendedName>
</protein>
<sequence>MVCSESLYAQNVKKRTSFRGANASAKKTFYIGMNDLSETTYKALDNEGIKYAYIFYKIDFDRNNSGNVDSTQLVRSINSKIPNNITNGIAVIDWEETEWLKITNPNTPSDSLNAAIDKYLRALRIAKECRPNLSWGIYGLPLRRYWYRDDLEKDNNRILRLLKAQDVYYLDIYDFYENNWKGDSAYVADNVRYALKLGYQYKKPVIPFVWHRYHTSNKKVGLEKIPEKYFLDYIRVAATTSYKQSTIKGLIWWSAEKYFFMQNPKLMKEIDDGQTVESHINNSVLNLAPKINQKIRPY</sequence>
<keyword evidence="2" id="KW-1185">Reference proteome</keyword>
<dbReference type="InterPro" id="IPR017853">
    <property type="entry name" value="GH"/>
</dbReference>
<dbReference type="InterPro" id="IPR013785">
    <property type="entry name" value="Aldolase_TIM"/>
</dbReference>
<comment type="caution">
    <text evidence="1">The sequence shown here is derived from an EMBL/GenBank/DDBJ whole genome shotgun (WGS) entry which is preliminary data.</text>
</comment>
<evidence type="ECO:0008006" key="3">
    <source>
        <dbReference type="Google" id="ProtNLM"/>
    </source>
</evidence>
<name>A0A2S5A9M4_9SPHI</name>
<proteinExistence type="predicted"/>
<dbReference type="Gene3D" id="3.20.20.70">
    <property type="entry name" value="Aldolase class I"/>
    <property type="match status" value="1"/>
</dbReference>
<organism evidence="1 2">
    <name type="scientific">Solitalea longa</name>
    <dbReference type="NCBI Taxonomy" id="2079460"/>
    <lineage>
        <taxon>Bacteria</taxon>
        <taxon>Pseudomonadati</taxon>
        <taxon>Bacteroidota</taxon>
        <taxon>Sphingobacteriia</taxon>
        <taxon>Sphingobacteriales</taxon>
        <taxon>Sphingobacteriaceae</taxon>
        <taxon>Solitalea</taxon>
    </lineage>
</organism>
<dbReference type="EMBL" id="PQVF01000001">
    <property type="protein sequence ID" value="POY39255.1"/>
    <property type="molecule type" value="Genomic_DNA"/>
</dbReference>
<dbReference type="Proteomes" id="UP000236893">
    <property type="component" value="Unassembled WGS sequence"/>
</dbReference>
<gene>
    <name evidence="1" type="ORF">C3K47_01810</name>
</gene>
<reference evidence="1 2" key="1">
    <citation type="submission" date="2018-01" db="EMBL/GenBank/DDBJ databases">
        <authorList>
            <person name="Gaut B.S."/>
            <person name="Morton B.R."/>
            <person name="Clegg M.T."/>
            <person name="Duvall M.R."/>
        </authorList>
    </citation>
    <scope>NUCLEOTIDE SEQUENCE [LARGE SCALE GENOMIC DNA]</scope>
    <source>
        <strain evidence="1 2">HR-AV</strain>
    </source>
</reference>
<dbReference type="SUPFAM" id="SSF51445">
    <property type="entry name" value="(Trans)glycosidases"/>
    <property type="match status" value="1"/>
</dbReference>
<accession>A0A2S5A9M4</accession>
<evidence type="ECO:0000313" key="1">
    <source>
        <dbReference type="EMBL" id="POY39255.1"/>
    </source>
</evidence>